<comment type="caution">
    <text evidence="1">The sequence shown here is derived from an EMBL/GenBank/DDBJ whole genome shotgun (WGS) entry which is preliminary data.</text>
</comment>
<dbReference type="Proteomes" id="UP001163324">
    <property type="component" value="Chromosome 2"/>
</dbReference>
<keyword evidence="2" id="KW-1185">Reference proteome</keyword>
<name>A0ACC0VC19_9HYPO</name>
<evidence type="ECO:0000313" key="1">
    <source>
        <dbReference type="EMBL" id="KAI9903260.1"/>
    </source>
</evidence>
<sequence length="1159" mass="128881">MDDWAGQHSEIEAAEAIVERDIEMYNSEHNKQQLRKAADAARDLETNLRQISSSIEMLAQQQEDRYESEEYKKCVRDLCVTDPREDKERIQETKGGLFRGSYNWIIDHVDYKQFCEDRQKRMLWIKGDPGKDKTMLLCGMIDELRETRDKKLAYFFCQATHTNLNNAVSILRGLIYLLIVKQPTLISCLQPKYDVMGEQLFQSINAWGSLVKILTDMLRHPALTDAVLVVDALDECLTDRPRILDFITASSSDTSSSVKWIISSRNFLDIEEKLDVAERKVRLSLELNAESVSTAVGTYIEHKVAQLARTKKYDPETSAAVQDYLTLNASGAFLWVALVCLELAHPNLRKWQTLDRLQSFSPGLDSLYAEMMKHVSNSDDAELFMNILAIASTVYRPVTLDELGILAEPLAKFDRKYLPDIIQSCGSFLTLREGVVSFVHQSAKDFLLDKESDHITKLEVRQLAGLVRDARRFVLANKVSIQTAPLQVYASALVFSPEDSLVRKQFWEEEPEWMITKPTMEERWDACLLTLEGPRHGATSAVFSPDGKYIASASSDSTVRIWDISTGDEKLSFQGHTGPVSSVAFSPDGRLIASASDDRTIKIWEVLIYHEKHTLRGHDNRVLSVEFSPIGESIISASRDCTVKIWDVTKGNEKLALQGHHRDVRSAVFSKDGKQVASASDEKTVIIWDAMTGAQILVLRGREDRAVGIDFSADGNEIVAVLHCGKIVIWDVQTGTHKRTLSTSDWQISSAAFSADGKNIVSSLGSGAIQVWDRQTGEEKLILHAHSRLLVSAVFSSDCKQIVSASSDHTIKVWDIATAEKGFSEKWYSGLVRPIMFSPDGQRVSSMFDNDSMVRTWDAATGDNKFGLKGRQGSIFSAEFSPDEKRIASLASDATVRIWDAKTGHETLTLRGQHTQTDSLAVFSPEGKQIASKLQDITVKTWNAESGKEKMVLACSSFPTVVSFSPDSKRILVCNFQEWEIWDAETGVRGYALEGYSGALDLISWSPDCRRIAATSKFGGPVIVWDVTPTTTTMAGGGSIVQILDVGWTVNQPAFDPVDGSRLTTNFQPLAPAAAKSPLADDDDDDDDGDDNQSVGAAAVSYYIDRGSYGISLDNRWIVKGGKILLWLPPDFRPRNSAVFGSTVAISTNSDRVLVMKFA</sequence>
<gene>
    <name evidence="1" type="ORF">N3K66_002612</name>
</gene>
<accession>A0ACC0VC19</accession>
<reference evidence="1" key="1">
    <citation type="submission" date="2022-10" db="EMBL/GenBank/DDBJ databases">
        <title>Complete Genome of Trichothecium roseum strain YXFP-22015, a Plant Pathogen Isolated from Citrus.</title>
        <authorList>
            <person name="Wang Y."/>
            <person name="Zhu L."/>
        </authorList>
    </citation>
    <scope>NUCLEOTIDE SEQUENCE</scope>
    <source>
        <strain evidence="1">YXFP-22015</strain>
    </source>
</reference>
<proteinExistence type="predicted"/>
<dbReference type="EMBL" id="CM047941">
    <property type="protein sequence ID" value="KAI9903260.1"/>
    <property type="molecule type" value="Genomic_DNA"/>
</dbReference>
<evidence type="ECO:0000313" key="2">
    <source>
        <dbReference type="Proteomes" id="UP001163324"/>
    </source>
</evidence>
<protein>
    <submittedName>
        <fullName evidence="1">Uncharacterized protein</fullName>
    </submittedName>
</protein>
<organism evidence="1 2">
    <name type="scientific">Trichothecium roseum</name>
    <dbReference type="NCBI Taxonomy" id="47278"/>
    <lineage>
        <taxon>Eukaryota</taxon>
        <taxon>Fungi</taxon>
        <taxon>Dikarya</taxon>
        <taxon>Ascomycota</taxon>
        <taxon>Pezizomycotina</taxon>
        <taxon>Sordariomycetes</taxon>
        <taxon>Hypocreomycetidae</taxon>
        <taxon>Hypocreales</taxon>
        <taxon>Hypocreales incertae sedis</taxon>
        <taxon>Trichothecium</taxon>
    </lineage>
</organism>